<organism evidence="2 3">
    <name type="scientific">Parvimonas parva</name>
    <dbReference type="NCBI Taxonomy" id="2769485"/>
    <lineage>
        <taxon>Bacteria</taxon>
        <taxon>Bacillati</taxon>
        <taxon>Bacillota</taxon>
        <taxon>Tissierellia</taxon>
        <taxon>Tissierellales</taxon>
        <taxon>Peptoniphilaceae</taxon>
        <taxon>Parvimonas</taxon>
    </lineage>
</organism>
<sequence length="59" mass="6950">MKNYYNKTELKVEVFEKIANNIGKGSKKSKFKDYFVLFMFGFGFLTLMFIIIGIELLQN</sequence>
<name>A0ABS1C9K6_9FIRM</name>
<feature type="transmembrane region" description="Helical" evidence="1">
    <location>
        <begin position="34"/>
        <end position="54"/>
    </location>
</feature>
<proteinExistence type="predicted"/>
<dbReference type="Proteomes" id="UP000823123">
    <property type="component" value="Unassembled WGS sequence"/>
</dbReference>
<reference evidence="2 3" key="1">
    <citation type="submission" date="2020-09" db="EMBL/GenBank/DDBJ databases">
        <title>Parvimonas S3374 sp. nov.</title>
        <authorList>
            <person name="Buhl M."/>
        </authorList>
    </citation>
    <scope>NUCLEOTIDE SEQUENCE [LARGE SCALE GENOMIC DNA]</scope>
    <source>
        <strain evidence="2 3">S3374</strain>
    </source>
</reference>
<comment type="caution">
    <text evidence="2">The sequence shown here is derived from an EMBL/GenBank/DDBJ whole genome shotgun (WGS) entry which is preliminary data.</text>
</comment>
<protein>
    <submittedName>
        <fullName evidence="2">Uncharacterized protein</fullName>
    </submittedName>
</protein>
<gene>
    <name evidence="2" type="ORF">IBJ83_04720</name>
</gene>
<keyword evidence="3" id="KW-1185">Reference proteome</keyword>
<evidence type="ECO:0000313" key="2">
    <source>
        <dbReference type="EMBL" id="MBK1468618.1"/>
    </source>
</evidence>
<evidence type="ECO:0000313" key="3">
    <source>
        <dbReference type="Proteomes" id="UP000823123"/>
    </source>
</evidence>
<keyword evidence="1" id="KW-0472">Membrane</keyword>
<keyword evidence="1" id="KW-0812">Transmembrane</keyword>
<dbReference type="RefSeq" id="WP_201275578.1">
    <property type="nucleotide sequence ID" value="NZ_JACVDA010000011.1"/>
</dbReference>
<accession>A0ABS1C9K6</accession>
<keyword evidence="1" id="KW-1133">Transmembrane helix</keyword>
<evidence type="ECO:0000256" key="1">
    <source>
        <dbReference type="SAM" id="Phobius"/>
    </source>
</evidence>
<dbReference type="EMBL" id="JACVDA010000011">
    <property type="protein sequence ID" value="MBK1468618.1"/>
    <property type="molecule type" value="Genomic_DNA"/>
</dbReference>